<evidence type="ECO:0000259" key="11">
    <source>
        <dbReference type="PROSITE" id="PS50106"/>
    </source>
</evidence>
<dbReference type="InterPro" id="IPR001478">
    <property type="entry name" value="PDZ"/>
</dbReference>
<dbReference type="GO" id="GO:0006508">
    <property type="term" value="P:proteolysis"/>
    <property type="evidence" value="ECO:0007669"/>
    <property type="project" value="UniProtKB-KW"/>
</dbReference>
<dbReference type="GO" id="GO:0016020">
    <property type="term" value="C:membrane"/>
    <property type="evidence" value="ECO:0007669"/>
    <property type="project" value="UniProtKB-SubCell"/>
</dbReference>
<gene>
    <name evidence="12" type="ORF">METZ01_LOCUS46963</name>
</gene>
<dbReference type="CDD" id="cd06163">
    <property type="entry name" value="S2P-M50_PDZ_RseP-like"/>
    <property type="match status" value="1"/>
</dbReference>
<dbReference type="GO" id="GO:0004222">
    <property type="term" value="F:metalloendopeptidase activity"/>
    <property type="evidence" value="ECO:0007669"/>
    <property type="project" value="InterPro"/>
</dbReference>
<evidence type="ECO:0000256" key="4">
    <source>
        <dbReference type="ARBA" id="ARBA00022692"/>
    </source>
</evidence>
<sequence length="450" mass="49842">MTSNFFITLFSFITAISVLVFIHEFGHFIVGRYFGIKVLKFSIGFGKKLWSKTHGDDQTEYCISLIPLGGYVKFLDGREEEVEKEDVGRAFNHRPIYARIAVLLAGPLFNFIFAILAYWFLLTNGVLSVKPVIGDVLSGSYAEDAGLLYGDEIQKVGNKETLDWESVIIYILNDITSTGRVNLEVKNPAMGSRKSVIEIQEDSSSFTEPGEFFQSLGFYPWRPPAVVGSVYEGSPAERLGIRTGDKITSIDGEHVKTFDDLVNVVSSRPGKIVSIAFNSNGNDIISELELGTTNNNGLQKGFLGISLSEQANKYIYIKTYDFKRALLKSLSQTWVSTAFTVKMFGRILTGNVSLRNISGPVTIAKYAGESASIGFNEFLRFLALVSISLGVINLFPIPMLDGGQILYQGIELIKGEPLSMRFQVIGNQIGIMALIILMSVAFYNDIFNLY</sequence>
<evidence type="ECO:0000256" key="3">
    <source>
        <dbReference type="ARBA" id="ARBA00022670"/>
    </source>
</evidence>
<organism evidence="12">
    <name type="scientific">marine metagenome</name>
    <dbReference type="NCBI Taxonomy" id="408172"/>
    <lineage>
        <taxon>unclassified sequences</taxon>
        <taxon>metagenomes</taxon>
        <taxon>ecological metagenomes</taxon>
    </lineage>
</organism>
<dbReference type="InterPro" id="IPR004387">
    <property type="entry name" value="Pept_M50_Zn"/>
</dbReference>
<keyword evidence="8" id="KW-0482">Metalloprotease</keyword>
<protein>
    <recommendedName>
        <fullName evidence="11">PDZ domain-containing protein</fullName>
    </recommendedName>
</protein>
<dbReference type="PROSITE" id="PS50106">
    <property type="entry name" value="PDZ"/>
    <property type="match status" value="1"/>
</dbReference>
<feature type="transmembrane region" description="Helical" evidence="10">
    <location>
        <begin position="6"/>
        <end position="30"/>
    </location>
</feature>
<evidence type="ECO:0000256" key="1">
    <source>
        <dbReference type="ARBA" id="ARBA00001947"/>
    </source>
</evidence>
<evidence type="ECO:0000256" key="9">
    <source>
        <dbReference type="ARBA" id="ARBA00023136"/>
    </source>
</evidence>
<dbReference type="PANTHER" id="PTHR42837">
    <property type="entry name" value="REGULATOR OF SIGMA-E PROTEASE RSEP"/>
    <property type="match status" value="1"/>
</dbReference>
<proteinExistence type="predicted"/>
<evidence type="ECO:0000256" key="6">
    <source>
        <dbReference type="ARBA" id="ARBA00022833"/>
    </source>
</evidence>
<name>A0A381RSQ2_9ZZZZ</name>
<feature type="domain" description="PDZ" evidence="11">
    <location>
        <begin position="196"/>
        <end position="272"/>
    </location>
</feature>
<keyword evidence="3" id="KW-0645">Protease</keyword>
<dbReference type="Gene3D" id="2.30.42.10">
    <property type="match status" value="2"/>
</dbReference>
<evidence type="ECO:0000256" key="2">
    <source>
        <dbReference type="ARBA" id="ARBA00004141"/>
    </source>
</evidence>
<dbReference type="SMART" id="SM00228">
    <property type="entry name" value="PDZ"/>
    <property type="match status" value="2"/>
</dbReference>
<dbReference type="InterPro" id="IPR008915">
    <property type="entry name" value="Peptidase_M50"/>
</dbReference>
<comment type="subcellular location">
    <subcellularLocation>
        <location evidence="2">Membrane</location>
        <topology evidence="2">Multi-pass membrane protein</topology>
    </subcellularLocation>
</comment>
<dbReference type="Pfam" id="PF17820">
    <property type="entry name" value="PDZ_6"/>
    <property type="match status" value="1"/>
</dbReference>
<dbReference type="AlphaFoldDB" id="A0A381RSQ2"/>
<dbReference type="PANTHER" id="PTHR42837:SF2">
    <property type="entry name" value="MEMBRANE METALLOPROTEASE ARASP2, CHLOROPLASTIC-RELATED"/>
    <property type="match status" value="1"/>
</dbReference>
<comment type="cofactor">
    <cofactor evidence="1">
        <name>Zn(2+)</name>
        <dbReference type="ChEBI" id="CHEBI:29105"/>
    </cofactor>
</comment>
<accession>A0A381RSQ2</accession>
<feature type="transmembrane region" description="Helical" evidence="10">
    <location>
        <begin position="424"/>
        <end position="443"/>
    </location>
</feature>
<dbReference type="NCBIfam" id="TIGR00054">
    <property type="entry name" value="RIP metalloprotease RseP"/>
    <property type="match status" value="1"/>
</dbReference>
<evidence type="ECO:0000313" key="12">
    <source>
        <dbReference type="EMBL" id="SUZ94109.1"/>
    </source>
</evidence>
<dbReference type="CDD" id="cd23081">
    <property type="entry name" value="cpPDZ_EcRseP-like"/>
    <property type="match status" value="1"/>
</dbReference>
<keyword evidence="5" id="KW-0378">Hydrolase</keyword>
<keyword evidence="4 10" id="KW-0812">Transmembrane</keyword>
<evidence type="ECO:0000256" key="7">
    <source>
        <dbReference type="ARBA" id="ARBA00022989"/>
    </source>
</evidence>
<dbReference type="EMBL" id="UINC01002204">
    <property type="protein sequence ID" value="SUZ94109.1"/>
    <property type="molecule type" value="Genomic_DNA"/>
</dbReference>
<dbReference type="InterPro" id="IPR041489">
    <property type="entry name" value="PDZ_6"/>
</dbReference>
<keyword evidence="6" id="KW-0862">Zinc</keyword>
<dbReference type="Pfam" id="PF02163">
    <property type="entry name" value="Peptidase_M50"/>
    <property type="match status" value="1"/>
</dbReference>
<dbReference type="InterPro" id="IPR036034">
    <property type="entry name" value="PDZ_sf"/>
</dbReference>
<feature type="transmembrane region" description="Helical" evidence="10">
    <location>
        <begin position="378"/>
        <end position="397"/>
    </location>
</feature>
<keyword evidence="7 10" id="KW-1133">Transmembrane helix</keyword>
<evidence type="ECO:0000256" key="8">
    <source>
        <dbReference type="ARBA" id="ARBA00023049"/>
    </source>
</evidence>
<dbReference type="SUPFAM" id="SSF50156">
    <property type="entry name" value="PDZ domain-like"/>
    <property type="match status" value="2"/>
</dbReference>
<reference evidence="12" key="1">
    <citation type="submission" date="2018-05" db="EMBL/GenBank/DDBJ databases">
        <authorList>
            <person name="Lanie J.A."/>
            <person name="Ng W.-L."/>
            <person name="Kazmierczak K.M."/>
            <person name="Andrzejewski T.M."/>
            <person name="Davidsen T.M."/>
            <person name="Wayne K.J."/>
            <person name="Tettelin H."/>
            <person name="Glass J.I."/>
            <person name="Rusch D."/>
            <person name="Podicherti R."/>
            <person name="Tsui H.-C.T."/>
            <person name="Winkler M.E."/>
        </authorList>
    </citation>
    <scope>NUCLEOTIDE SEQUENCE</scope>
</reference>
<keyword evidence="9 10" id="KW-0472">Membrane</keyword>
<feature type="transmembrane region" description="Helical" evidence="10">
    <location>
        <begin position="96"/>
        <end position="121"/>
    </location>
</feature>
<evidence type="ECO:0000256" key="5">
    <source>
        <dbReference type="ARBA" id="ARBA00022801"/>
    </source>
</evidence>
<evidence type="ECO:0000256" key="10">
    <source>
        <dbReference type="SAM" id="Phobius"/>
    </source>
</evidence>